<evidence type="ECO:0000256" key="1">
    <source>
        <dbReference type="ARBA" id="ARBA00004447"/>
    </source>
</evidence>
<feature type="binding site" evidence="23">
    <location>
        <position position="249"/>
    </location>
    <ligand>
        <name>substrate</name>
    </ligand>
</feature>
<keyword evidence="9" id="KW-0735">Signal-anchor</keyword>
<keyword evidence="5" id="KW-0964">Secreted</keyword>
<evidence type="ECO:0000256" key="15">
    <source>
        <dbReference type="ARBA" id="ARBA00039107"/>
    </source>
</evidence>
<evidence type="ECO:0000256" key="19">
    <source>
        <dbReference type="ARBA" id="ARBA00042022"/>
    </source>
</evidence>
<dbReference type="EC" id="2.4.3.4" evidence="15"/>
<feature type="binding site" evidence="23">
    <location>
        <position position="369"/>
    </location>
    <ligand>
        <name>substrate</name>
    </ligand>
</feature>
<reference evidence="28" key="1">
    <citation type="submission" date="2013-11" db="EMBL/GenBank/DDBJ databases">
        <title>The genomic landscape of the Guanapo guppy.</title>
        <authorList>
            <person name="Kuenstner A."/>
            <person name="Dreyer C."/>
        </authorList>
    </citation>
    <scope>NUCLEOTIDE SEQUENCE</scope>
    <source>
        <strain evidence="28">Guanapo</strain>
    </source>
</reference>
<dbReference type="FunFam" id="3.90.1480.20:FF:000015">
    <property type="entry name" value="Lactosylceramide alpha-2,3-sialyltransferase"/>
    <property type="match status" value="1"/>
</dbReference>
<feature type="binding site" evidence="23">
    <location>
        <position position="226"/>
    </location>
    <ligand>
        <name>substrate</name>
    </ligand>
</feature>
<dbReference type="Pfam" id="PF00777">
    <property type="entry name" value="Glyco_transf_29"/>
    <property type="match status" value="1"/>
</dbReference>
<name>A0A3P9PNC4_POERE</name>
<feature type="binding site" evidence="23">
    <location>
        <position position="349"/>
    </location>
    <ligand>
        <name>substrate</name>
    </ligand>
</feature>
<reference evidence="27" key="2">
    <citation type="submission" date="2025-08" db="UniProtKB">
        <authorList>
            <consortium name="Ensembl"/>
        </authorList>
    </citation>
    <scope>IDENTIFICATION</scope>
    <source>
        <strain evidence="27">Guanapo</strain>
    </source>
</reference>
<comment type="subcellular location">
    <subcellularLocation>
        <location evidence="1">Golgi apparatus</location>
        <location evidence="1">Golgi stack membrane</location>
        <topology evidence="1">Single-pass type II membrane protein</topology>
    </subcellularLocation>
    <subcellularLocation>
        <location evidence="2">Secreted</location>
    </subcellularLocation>
</comment>
<dbReference type="GO" id="GO:0097503">
    <property type="term" value="P:sialylation"/>
    <property type="evidence" value="ECO:0007669"/>
    <property type="project" value="TreeGrafter"/>
</dbReference>
<feature type="transmembrane region" description="Helical" evidence="26">
    <location>
        <begin position="49"/>
        <end position="67"/>
    </location>
</feature>
<dbReference type="GeneID" id="103472013"/>
<feature type="binding site" evidence="23">
    <location>
        <position position="345"/>
    </location>
    <ligand>
        <name>substrate</name>
    </ligand>
</feature>
<feature type="binding site" evidence="23">
    <location>
        <position position="378"/>
    </location>
    <ligand>
        <name>substrate</name>
    </ligand>
</feature>
<evidence type="ECO:0000256" key="22">
    <source>
        <dbReference type="ARBA" id="ARBA00042991"/>
    </source>
</evidence>
<dbReference type="InterPro" id="IPR012163">
    <property type="entry name" value="Sialyl_trans"/>
</dbReference>
<evidence type="ECO:0000256" key="12">
    <source>
        <dbReference type="ARBA" id="ARBA00023136"/>
    </source>
</evidence>
<feature type="compositionally biased region" description="Basic and acidic residues" evidence="25">
    <location>
        <begin position="83"/>
        <end position="127"/>
    </location>
</feature>
<evidence type="ECO:0000256" key="23">
    <source>
        <dbReference type="PIRSR" id="PIRSR005557-1"/>
    </source>
</evidence>
<sequence>MKAVFFTPSHTFRVYLYVYGMYLELRRMYSFTRLKLFSNDKNPTARWSFHLKLLTFLLFVTIIGVFLKSINCEWRWFQDQSQHDGQHDGQLDGQHDGQHDSQRDGQHDGQRDSQRDSQRDGQHDGPRDGQSGSQHDHADKSQQNLDFSVGTGLCRHHQNSSVTPFLSAKTKLSEDAFKWFKHIQKEQGNFSYFEETMNKLFEIFPPIPDLGKPKFNVCSTCAVVGNSLNLKGSKYGPLIDSKDVIIRMNFAPIKGFEEDVGTKTTHHVMYPESAVDLDNSTHLVLIPFKILDLEWLISAFTTGFHGKSYAPIKSRIQANKDLVIVINPAFMKDVHQNWLKNKGSYPSTGFMTVVLAFHICDEISLFGYGADRKGRWSHYFETLKNKNFKTGQHPGKQEYDILQKLNFEKVVKLYPGV</sequence>
<reference evidence="27" key="3">
    <citation type="submission" date="2025-09" db="UniProtKB">
        <authorList>
            <consortium name="Ensembl"/>
        </authorList>
    </citation>
    <scope>IDENTIFICATION</scope>
    <source>
        <strain evidence="27">Guanapo</strain>
    </source>
</reference>
<evidence type="ECO:0000256" key="4">
    <source>
        <dbReference type="ARBA" id="ARBA00006003"/>
    </source>
</evidence>
<evidence type="ECO:0000256" key="24">
    <source>
        <dbReference type="PIRSR" id="PIRSR005557-2"/>
    </source>
</evidence>
<evidence type="ECO:0000256" key="9">
    <source>
        <dbReference type="ARBA" id="ARBA00022968"/>
    </source>
</evidence>
<keyword evidence="6" id="KW-0328">Glycosyltransferase</keyword>
<dbReference type="GO" id="GO:0005576">
    <property type="term" value="C:extracellular region"/>
    <property type="evidence" value="ECO:0007669"/>
    <property type="project" value="UniProtKB-SubCell"/>
</dbReference>
<dbReference type="InterPro" id="IPR001675">
    <property type="entry name" value="Glyco_trans_29"/>
</dbReference>
<evidence type="ECO:0000256" key="16">
    <source>
        <dbReference type="ARBA" id="ARBA00040101"/>
    </source>
</evidence>
<feature type="binding site" evidence="23">
    <location>
        <position position="393"/>
    </location>
    <ligand>
        <name>substrate</name>
    </ligand>
</feature>
<feature type="disulfide bond" evidence="24">
    <location>
        <begin position="221"/>
        <end position="360"/>
    </location>
</feature>
<dbReference type="STRING" id="8081.ENSPREP00000023284"/>
<evidence type="ECO:0000256" key="18">
    <source>
        <dbReference type="ARBA" id="ARBA00041997"/>
    </source>
</evidence>
<dbReference type="GO" id="GO:0003836">
    <property type="term" value="F:beta-galactoside (CMP) alpha-2,3-sialyltransferase activity"/>
    <property type="evidence" value="ECO:0007669"/>
    <property type="project" value="UniProtKB-EC"/>
</dbReference>
<proteinExistence type="inferred from homology"/>
<dbReference type="RefSeq" id="XP_008419577.1">
    <property type="nucleotide sequence ID" value="XM_008421355.2"/>
</dbReference>
<dbReference type="Proteomes" id="UP000242638">
    <property type="component" value="Unassembled WGS sequence"/>
</dbReference>
<evidence type="ECO:0000256" key="7">
    <source>
        <dbReference type="ARBA" id="ARBA00022679"/>
    </source>
</evidence>
<evidence type="ECO:0000256" key="26">
    <source>
        <dbReference type="SAM" id="Phobius"/>
    </source>
</evidence>
<evidence type="ECO:0000256" key="20">
    <source>
        <dbReference type="ARBA" id="ARBA00042448"/>
    </source>
</evidence>
<evidence type="ECO:0000256" key="6">
    <source>
        <dbReference type="ARBA" id="ARBA00022676"/>
    </source>
</evidence>
<keyword evidence="13" id="KW-1015">Disulfide bond</keyword>
<evidence type="ECO:0000313" key="28">
    <source>
        <dbReference type="Proteomes" id="UP000242638"/>
    </source>
</evidence>
<organism evidence="27 28">
    <name type="scientific">Poecilia reticulata</name>
    <name type="common">Guppy</name>
    <name type="synonym">Acanthophacelus reticulatus</name>
    <dbReference type="NCBI Taxonomy" id="8081"/>
    <lineage>
        <taxon>Eukaryota</taxon>
        <taxon>Metazoa</taxon>
        <taxon>Chordata</taxon>
        <taxon>Craniata</taxon>
        <taxon>Vertebrata</taxon>
        <taxon>Euteleostomi</taxon>
        <taxon>Actinopterygii</taxon>
        <taxon>Neopterygii</taxon>
        <taxon>Teleostei</taxon>
        <taxon>Neoteleostei</taxon>
        <taxon>Acanthomorphata</taxon>
        <taxon>Ovalentaria</taxon>
        <taxon>Atherinomorphae</taxon>
        <taxon>Cyprinodontiformes</taxon>
        <taxon>Poeciliidae</taxon>
        <taxon>Poeciliinae</taxon>
        <taxon>Poecilia</taxon>
    </lineage>
</organism>
<evidence type="ECO:0000256" key="2">
    <source>
        <dbReference type="ARBA" id="ARBA00004613"/>
    </source>
</evidence>
<dbReference type="InterPro" id="IPR051757">
    <property type="entry name" value="Beta-gal_alpha2-3_sialyltrans"/>
</dbReference>
<keyword evidence="14" id="KW-0325">Glycoprotein</keyword>
<feature type="region of interest" description="Disordered" evidence="25">
    <location>
        <begin position="83"/>
        <end position="141"/>
    </location>
</feature>
<dbReference type="Gene3D" id="3.90.1480.20">
    <property type="entry name" value="Glycosyl transferase family 29"/>
    <property type="match status" value="1"/>
</dbReference>
<dbReference type="OMA" id="CCESVEL"/>
<dbReference type="GeneTree" id="ENSGT00940000154725"/>
<feature type="binding site" evidence="23">
    <location>
        <position position="309"/>
    </location>
    <ligand>
        <name>substrate</name>
    </ligand>
</feature>
<keyword evidence="8 26" id="KW-0812">Transmembrane</keyword>
<keyword evidence="12 26" id="KW-0472">Membrane</keyword>
<evidence type="ECO:0000256" key="8">
    <source>
        <dbReference type="ARBA" id="ARBA00022692"/>
    </source>
</evidence>
<evidence type="ECO:0000256" key="25">
    <source>
        <dbReference type="SAM" id="MobiDB-lite"/>
    </source>
</evidence>
<dbReference type="PANTHER" id="PTHR46032:SF6">
    <property type="entry name" value="CMP-N-ACETYLNEURAMINATE-BETA-GALACTOSAMIDE-ALPHA-2,3-SIALYLTRANSFERASE 1"/>
    <property type="match status" value="1"/>
</dbReference>
<evidence type="ECO:0000256" key="21">
    <source>
        <dbReference type="ARBA" id="ARBA00042682"/>
    </source>
</evidence>
<keyword evidence="7" id="KW-0808">Transferase</keyword>
<evidence type="ECO:0000256" key="14">
    <source>
        <dbReference type="ARBA" id="ARBA00023180"/>
    </source>
</evidence>
<dbReference type="PANTHER" id="PTHR46032">
    <property type="entry name" value="ALPHA-2,3-SIALYLTRANSFERASE ST3GAL I ISOFORM X1"/>
    <property type="match status" value="1"/>
</dbReference>
<protein>
    <recommendedName>
        <fullName evidence="16">CMP-N-acetylneuraminate-beta-galactosamide-alpha-2,3-sialyltransferase 1</fullName>
        <ecNumber evidence="15">2.4.3.4</ecNumber>
    </recommendedName>
    <alternativeName>
        <fullName evidence="22">Gal-NAc6S</fullName>
    </alternativeName>
    <alternativeName>
        <fullName evidence="20">Gal-beta-1,3-GalNAc-alpha-2,3-sialyltransferase</fullName>
    </alternativeName>
    <alternativeName>
        <fullName evidence="18">ST3Gal I</fullName>
    </alternativeName>
    <alternativeName>
        <fullName evidence="19">ST3GalA.1</fullName>
    </alternativeName>
    <alternativeName>
        <fullName evidence="17">ST3O</fullName>
    </alternativeName>
    <alternativeName>
        <fullName evidence="21">Sialyltransferase 4A</fullName>
    </alternativeName>
</protein>
<dbReference type="Ensembl" id="ENSPRET00000023521.1">
    <property type="protein sequence ID" value="ENSPREP00000023284.1"/>
    <property type="gene ID" value="ENSPREG00000015710.1"/>
</dbReference>
<dbReference type="Bgee" id="ENSPREG00000015710">
    <property type="expression patterns" value="Expressed in head and 1 other cell type or tissue"/>
</dbReference>
<dbReference type="GO" id="GO:0032580">
    <property type="term" value="C:Golgi cisterna membrane"/>
    <property type="evidence" value="ECO:0007669"/>
    <property type="project" value="UniProtKB-SubCell"/>
</dbReference>
<keyword evidence="28" id="KW-1185">Reference proteome</keyword>
<feature type="transmembrane region" description="Helical" evidence="26">
    <location>
        <begin position="12"/>
        <end position="29"/>
    </location>
</feature>
<dbReference type="PIRSF" id="PIRSF005557">
    <property type="entry name" value="Sialyl_trans"/>
    <property type="match status" value="1"/>
</dbReference>
<dbReference type="OrthoDB" id="10264956at2759"/>
<evidence type="ECO:0000256" key="10">
    <source>
        <dbReference type="ARBA" id="ARBA00022989"/>
    </source>
</evidence>
<evidence type="ECO:0000256" key="17">
    <source>
        <dbReference type="ARBA" id="ARBA00041507"/>
    </source>
</evidence>
<dbReference type="KEGG" id="pret:103472013"/>
<evidence type="ECO:0000256" key="13">
    <source>
        <dbReference type="ARBA" id="ARBA00023157"/>
    </source>
</evidence>
<dbReference type="AlphaFoldDB" id="A0A3P9PNC4"/>
<keyword evidence="11" id="KW-0333">Golgi apparatus</keyword>
<evidence type="ECO:0000256" key="3">
    <source>
        <dbReference type="ARBA" id="ARBA00004922"/>
    </source>
</evidence>
<keyword evidence="10 26" id="KW-1133">Transmembrane helix</keyword>
<feature type="binding site" evidence="23">
    <location>
        <position position="184"/>
    </location>
    <ligand>
        <name>substrate</name>
    </ligand>
</feature>
<evidence type="ECO:0000256" key="11">
    <source>
        <dbReference type="ARBA" id="ARBA00023034"/>
    </source>
</evidence>
<comment type="similarity">
    <text evidence="4">Belongs to the glycosyltransferase 29 family.</text>
</comment>
<dbReference type="InterPro" id="IPR038578">
    <property type="entry name" value="GT29-like_sf"/>
</dbReference>
<evidence type="ECO:0000313" key="27">
    <source>
        <dbReference type="Ensembl" id="ENSPREP00000023284.1"/>
    </source>
</evidence>
<accession>A0A3P9PNC4</accession>
<dbReference type="GO" id="GO:1901137">
    <property type="term" value="P:carbohydrate derivative biosynthetic process"/>
    <property type="evidence" value="ECO:0007669"/>
    <property type="project" value="UniProtKB-ARBA"/>
</dbReference>
<comment type="pathway">
    <text evidence="3">Protein modification; protein glycosylation.</text>
</comment>
<evidence type="ECO:0000256" key="5">
    <source>
        <dbReference type="ARBA" id="ARBA00022525"/>
    </source>
</evidence>